<dbReference type="Gene3D" id="3.20.20.150">
    <property type="entry name" value="Divalent-metal-dependent TIM barrel enzymes"/>
    <property type="match status" value="1"/>
</dbReference>
<name>A0A430K4L6_9FLAO</name>
<dbReference type="OrthoDB" id="1114629at2"/>
<sequence length="309" mass="34428">MKRRNFINQSLKMGALASLAGAIPLELLANTPYTKPFFKISLAQWSFHRALFDGSMDHLEFAAKARSLGCEGLEYVNRFFSTKAKDNSYLRQMNARAEDEGVKNLLIMVGREGNLASPDKAERSKAITNHYKWVEAAQFLGCHSIRVDLRGGIKKTEAAMASLDSLNRLAEFAQKANINILVENHGGFSSDGSWLASIMKKVDRNNCGTLPDFGNFCIEKGEDKLCLEEYNKYQGIKELLPFAKGVSAKSYQFNDKGDETAIDYYRMLRTVKASGYTGYIGIEYEGSTHSEKEGVILTRDLLLKAGSIV</sequence>
<keyword evidence="3" id="KW-1185">Reference proteome</keyword>
<dbReference type="GO" id="GO:0016853">
    <property type="term" value="F:isomerase activity"/>
    <property type="evidence" value="ECO:0007669"/>
    <property type="project" value="UniProtKB-KW"/>
</dbReference>
<reference evidence="2 3" key="1">
    <citation type="submission" date="2018-11" db="EMBL/GenBank/DDBJ databases">
        <title>Arenibacter aquaticus sp.nov., a marine bacterium isolated from surface seawater in the South China Sea.</title>
        <authorList>
            <person name="Guo J."/>
            <person name="Sun J."/>
        </authorList>
    </citation>
    <scope>NUCLEOTIDE SEQUENCE [LARGE SCALE GENOMIC DNA]</scope>
    <source>
        <strain evidence="2 3">GUO666</strain>
    </source>
</reference>
<dbReference type="InterPro" id="IPR013022">
    <property type="entry name" value="Xyl_isomerase-like_TIM-brl"/>
</dbReference>
<dbReference type="InterPro" id="IPR050312">
    <property type="entry name" value="IolE/XylAMocC-like"/>
</dbReference>
<evidence type="ECO:0000259" key="1">
    <source>
        <dbReference type="Pfam" id="PF01261"/>
    </source>
</evidence>
<proteinExistence type="predicted"/>
<organism evidence="2 3">
    <name type="scientific">Arenibacter aquaticus</name>
    <dbReference type="NCBI Taxonomy" id="2489054"/>
    <lineage>
        <taxon>Bacteria</taxon>
        <taxon>Pseudomonadati</taxon>
        <taxon>Bacteroidota</taxon>
        <taxon>Flavobacteriia</taxon>
        <taxon>Flavobacteriales</taxon>
        <taxon>Flavobacteriaceae</taxon>
        <taxon>Arenibacter</taxon>
    </lineage>
</organism>
<dbReference type="AlphaFoldDB" id="A0A430K4L6"/>
<accession>A0A430K4L6</accession>
<dbReference type="PANTHER" id="PTHR12110:SF53">
    <property type="entry name" value="BLR5974 PROTEIN"/>
    <property type="match status" value="1"/>
</dbReference>
<dbReference type="Proteomes" id="UP000267585">
    <property type="component" value="Unassembled WGS sequence"/>
</dbReference>
<dbReference type="PANTHER" id="PTHR12110">
    <property type="entry name" value="HYDROXYPYRUVATE ISOMERASE"/>
    <property type="match status" value="1"/>
</dbReference>
<dbReference type="SUPFAM" id="SSF51658">
    <property type="entry name" value="Xylose isomerase-like"/>
    <property type="match status" value="1"/>
</dbReference>
<comment type="caution">
    <text evidence="2">The sequence shown here is derived from an EMBL/GenBank/DDBJ whole genome shotgun (WGS) entry which is preliminary data.</text>
</comment>
<evidence type="ECO:0000313" key="2">
    <source>
        <dbReference type="EMBL" id="RTE54030.1"/>
    </source>
</evidence>
<keyword evidence="2" id="KW-0413">Isomerase</keyword>
<dbReference type="EMBL" id="RQPJ01000003">
    <property type="protein sequence ID" value="RTE54030.1"/>
    <property type="molecule type" value="Genomic_DNA"/>
</dbReference>
<dbReference type="InterPro" id="IPR036237">
    <property type="entry name" value="Xyl_isomerase-like_sf"/>
</dbReference>
<gene>
    <name evidence="2" type="ORF">EHW67_08875</name>
</gene>
<evidence type="ECO:0000313" key="3">
    <source>
        <dbReference type="Proteomes" id="UP000267585"/>
    </source>
</evidence>
<protein>
    <submittedName>
        <fullName evidence="2">Sugar phosphate isomerase/epimerase</fullName>
    </submittedName>
</protein>
<feature type="domain" description="Xylose isomerase-like TIM barrel" evidence="1">
    <location>
        <begin position="63"/>
        <end position="291"/>
    </location>
</feature>
<dbReference type="RefSeq" id="WP_126162018.1">
    <property type="nucleotide sequence ID" value="NZ_RQPJ01000003.1"/>
</dbReference>
<dbReference type="Pfam" id="PF01261">
    <property type="entry name" value="AP_endonuc_2"/>
    <property type="match status" value="1"/>
</dbReference>